<accession>A0ABP1FV37</accession>
<reference evidence="5 6" key="1">
    <citation type="submission" date="2024-06" db="EMBL/GenBank/DDBJ databases">
        <authorList>
            <person name="Kraege A."/>
            <person name="Thomma B."/>
        </authorList>
    </citation>
    <scope>NUCLEOTIDE SEQUENCE [LARGE SCALE GENOMIC DNA]</scope>
</reference>
<evidence type="ECO:0000259" key="3">
    <source>
        <dbReference type="Pfam" id="PF20446"/>
    </source>
</evidence>
<comment type="caution">
    <text evidence="5">The sequence shown here is derived from an EMBL/GenBank/DDBJ whole genome shotgun (WGS) entry which is preliminary data.</text>
</comment>
<name>A0ABP1FV37_9CHLO</name>
<evidence type="ECO:0000259" key="4">
    <source>
        <dbReference type="Pfam" id="PF21117"/>
    </source>
</evidence>
<dbReference type="Pfam" id="PF09818">
    <property type="entry name" value="ABC_ATPase"/>
    <property type="match status" value="1"/>
</dbReference>
<feature type="domain" description="ATPase of the ABC class N-terminal" evidence="3">
    <location>
        <begin position="70"/>
        <end position="234"/>
    </location>
</feature>
<dbReference type="InterPro" id="IPR046833">
    <property type="entry name" value="ABC_N"/>
</dbReference>
<dbReference type="InterPro" id="IPR046834">
    <property type="entry name" value="ABC_ATPase_C"/>
</dbReference>
<evidence type="ECO:0000313" key="6">
    <source>
        <dbReference type="Proteomes" id="UP001497392"/>
    </source>
</evidence>
<dbReference type="Proteomes" id="UP001497392">
    <property type="component" value="Unassembled WGS sequence"/>
</dbReference>
<evidence type="ECO:0000259" key="2">
    <source>
        <dbReference type="Pfam" id="PF09818"/>
    </source>
</evidence>
<dbReference type="PANTHER" id="PTHR38149:SF1">
    <property type="entry name" value="ATPASE"/>
    <property type="match status" value="1"/>
</dbReference>
<sequence length="642" mass="68312">MADLVAGAGGASMDGAGRGRGRGWYYKQKYGRGGAGRFNSQEGPDAREEDGSTLAPESSAAARSRGSVADLSAALRRLEGKSYGAYHDIEGAWSFPGFTFILDRAQSDPYAAPSRCRVKILAEVAAFPSELYRDRTRAIALCDILTRSFGAAVSSAGADVRTEGGGWKGNKGGEMTVDAPGQHVLERTSCSISSQGDLEARFTVALPARGRTVLGNWAAQILVSNLPRYVNAGLLWSTQDKAAVQRHVECVEDTHWLRSALPGLGLVAFVGNGSVLPRQSGASDAPMASRDAVPFQAPPNLAVEVDLPNGGRVKGLGIRKGVTLIVGGGFNGKSTLLQAIEAGVYDKVPGDGRELVVAVPDAVTVRAEDGRRVEATDISPFISNLPFGKDTSSFSSPDASGSTSQAANIQEALELGASCLILDEDVCATNFMIRDARMQALVAREKEPITPFLAKIGALRRKGVSCILVMGGSGDYFGVSDTVLCMDSYACKDVTQEALAIDQRFGSSVASQDGYGTVTPRCPVSIHPGSSRERLKVNARQTNLIQYGDEEIDLSAVEQLVEKSQTRAIADAISVLQSWLGQHHNQGKTLRQLLQQLETDMDSKGLDVLAPSMHAGNLARPRLFEIGAAVNRLRSVKMRQQR</sequence>
<evidence type="ECO:0000313" key="5">
    <source>
        <dbReference type="EMBL" id="CAL5221417.1"/>
    </source>
</evidence>
<gene>
    <name evidence="5" type="primary">g3603</name>
    <name evidence="5" type="ORF">VP750_LOCUS3076</name>
</gene>
<keyword evidence="6" id="KW-1185">Reference proteome</keyword>
<dbReference type="EMBL" id="CAXHTA020000005">
    <property type="protein sequence ID" value="CAL5221417.1"/>
    <property type="molecule type" value="Genomic_DNA"/>
</dbReference>
<protein>
    <submittedName>
        <fullName evidence="5">G3603 protein</fullName>
    </submittedName>
</protein>
<proteinExistence type="predicted"/>
<dbReference type="Pfam" id="PF21117">
    <property type="entry name" value="MRB1590_C"/>
    <property type="match status" value="1"/>
</dbReference>
<feature type="compositionally biased region" description="Gly residues" evidence="1">
    <location>
        <begin position="7"/>
        <end position="18"/>
    </location>
</feature>
<dbReference type="InterPro" id="IPR019195">
    <property type="entry name" value="ABC_ATPase_put"/>
</dbReference>
<organism evidence="5 6">
    <name type="scientific">Coccomyxa viridis</name>
    <dbReference type="NCBI Taxonomy" id="1274662"/>
    <lineage>
        <taxon>Eukaryota</taxon>
        <taxon>Viridiplantae</taxon>
        <taxon>Chlorophyta</taxon>
        <taxon>core chlorophytes</taxon>
        <taxon>Trebouxiophyceae</taxon>
        <taxon>Trebouxiophyceae incertae sedis</taxon>
        <taxon>Coccomyxaceae</taxon>
        <taxon>Coccomyxa</taxon>
    </lineage>
</organism>
<dbReference type="InterPro" id="IPR049069">
    <property type="entry name" value="MRB1590-like_C"/>
</dbReference>
<feature type="domain" description="ATPase of the ABC class C-terminal" evidence="2">
    <location>
        <begin position="241"/>
        <end position="511"/>
    </location>
</feature>
<evidence type="ECO:0000256" key="1">
    <source>
        <dbReference type="SAM" id="MobiDB-lite"/>
    </source>
</evidence>
<feature type="domain" description="MRB1590-like C-terminal" evidence="4">
    <location>
        <begin position="536"/>
        <end position="639"/>
    </location>
</feature>
<dbReference type="PANTHER" id="PTHR38149">
    <property type="entry name" value="ATPASE"/>
    <property type="match status" value="1"/>
</dbReference>
<dbReference type="Pfam" id="PF20446">
    <property type="entry name" value="ABC_N"/>
    <property type="match status" value="1"/>
</dbReference>
<feature type="region of interest" description="Disordered" evidence="1">
    <location>
        <begin position="1"/>
        <end position="59"/>
    </location>
</feature>